<evidence type="ECO:0000259" key="6">
    <source>
        <dbReference type="Pfam" id="PF05154"/>
    </source>
</evidence>
<reference evidence="7" key="1">
    <citation type="submission" date="2022-11" db="EMBL/GenBank/DDBJ databases">
        <title>Isolation and characterization of PLA-degrading bacterium Massilia sp. from Antarctic soil.</title>
        <authorList>
            <person name="Sato K."/>
            <person name="Gomez-Fuentes C."/>
            <person name="Ahmad S.A."/>
            <person name="Zulkharnain A."/>
        </authorList>
    </citation>
    <scope>NUCLEOTIDE SEQUENCE</scope>
    <source>
        <strain evidence="7">N-3</strain>
    </source>
</reference>
<dbReference type="InterPro" id="IPR007829">
    <property type="entry name" value="TM2"/>
</dbReference>
<feature type="transmembrane region" description="Helical" evidence="5">
    <location>
        <begin position="35"/>
        <end position="53"/>
    </location>
</feature>
<gene>
    <name evidence="7" type="ORF">MasN3_15170</name>
</gene>
<protein>
    <recommendedName>
        <fullName evidence="6">TM2 domain-containing protein</fullName>
    </recommendedName>
</protein>
<feature type="transmembrane region" description="Helical" evidence="5">
    <location>
        <begin position="102"/>
        <end position="127"/>
    </location>
</feature>
<dbReference type="RefSeq" id="WP_281913361.1">
    <property type="nucleotide sequence ID" value="NZ_AP026966.1"/>
</dbReference>
<accession>A0ABM8C493</accession>
<feature type="transmembrane region" description="Helical" evidence="5">
    <location>
        <begin position="60"/>
        <end position="82"/>
    </location>
</feature>
<organism evidence="7 8">
    <name type="scientific">Massilia varians</name>
    <dbReference type="NCBI Taxonomy" id="457921"/>
    <lineage>
        <taxon>Bacteria</taxon>
        <taxon>Pseudomonadati</taxon>
        <taxon>Pseudomonadota</taxon>
        <taxon>Betaproteobacteria</taxon>
        <taxon>Burkholderiales</taxon>
        <taxon>Oxalobacteraceae</taxon>
        <taxon>Telluria group</taxon>
        <taxon>Massilia</taxon>
    </lineage>
</organism>
<keyword evidence="2 5" id="KW-0812">Transmembrane</keyword>
<evidence type="ECO:0000256" key="1">
    <source>
        <dbReference type="ARBA" id="ARBA00004141"/>
    </source>
</evidence>
<sequence length="137" mass="14581">MAVQHKNKTIAALLALLLGGVGVHRFYLKGGADRLGLLHLCSLPLTGILWGAVKPHPFYVLLPLLLSYIVGFVEGLVIGLTPDEAWDAQHNKGSGKQSRSNWVLALVLVLILGVGAIVLIGTIARVFDLLYTGGSYG</sequence>
<keyword evidence="3 5" id="KW-1133">Transmembrane helix</keyword>
<feature type="domain" description="TM2" evidence="6">
    <location>
        <begin position="5"/>
        <end position="50"/>
    </location>
</feature>
<proteinExistence type="predicted"/>
<keyword evidence="8" id="KW-1185">Reference proteome</keyword>
<evidence type="ECO:0000313" key="7">
    <source>
        <dbReference type="EMBL" id="BDT58023.1"/>
    </source>
</evidence>
<dbReference type="Pfam" id="PF05154">
    <property type="entry name" value="TM2"/>
    <property type="match status" value="1"/>
</dbReference>
<evidence type="ECO:0000256" key="4">
    <source>
        <dbReference type="ARBA" id="ARBA00023136"/>
    </source>
</evidence>
<dbReference type="Proteomes" id="UP001163336">
    <property type="component" value="Chromosome"/>
</dbReference>
<evidence type="ECO:0000256" key="2">
    <source>
        <dbReference type="ARBA" id="ARBA00022692"/>
    </source>
</evidence>
<comment type="subcellular location">
    <subcellularLocation>
        <location evidence="1">Membrane</location>
        <topology evidence="1">Multi-pass membrane protein</topology>
    </subcellularLocation>
</comment>
<evidence type="ECO:0000256" key="5">
    <source>
        <dbReference type="SAM" id="Phobius"/>
    </source>
</evidence>
<evidence type="ECO:0000313" key="8">
    <source>
        <dbReference type="Proteomes" id="UP001163336"/>
    </source>
</evidence>
<name>A0ABM8C493_9BURK</name>
<evidence type="ECO:0000256" key="3">
    <source>
        <dbReference type="ARBA" id="ARBA00022989"/>
    </source>
</evidence>
<dbReference type="EMBL" id="AP026966">
    <property type="protein sequence ID" value="BDT58023.1"/>
    <property type="molecule type" value="Genomic_DNA"/>
</dbReference>
<keyword evidence="4 5" id="KW-0472">Membrane</keyword>